<feature type="transmembrane region" description="Helical" evidence="1">
    <location>
        <begin position="345"/>
        <end position="371"/>
    </location>
</feature>
<organism evidence="2 3">
    <name type="scientific">Rahnella inusitata</name>
    <dbReference type="NCBI Taxonomy" id="58169"/>
    <lineage>
        <taxon>Bacteria</taxon>
        <taxon>Pseudomonadati</taxon>
        <taxon>Pseudomonadota</taxon>
        <taxon>Gammaproteobacteria</taxon>
        <taxon>Enterobacterales</taxon>
        <taxon>Yersiniaceae</taxon>
        <taxon>Rahnella</taxon>
    </lineage>
</organism>
<dbReference type="NCBIfam" id="TIGR01760">
    <property type="entry name" value="tape_meas_TP901"/>
    <property type="match status" value="1"/>
</dbReference>
<keyword evidence="3" id="KW-1185">Reference proteome</keyword>
<evidence type="ECO:0000313" key="2">
    <source>
        <dbReference type="EMBL" id="RJT11957.1"/>
    </source>
</evidence>
<accession>A0ABX9NXS2</accession>
<feature type="transmembrane region" description="Helical" evidence="1">
    <location>
        <begin position="292"/>
        <end position="310"/>
    </location>
</feature>
<sequence>MSNVEQLPSTLGNINKQLKALKAATENVWRNFTMLPEKTLYSVISDDISDVALDFQALEKQSRVMEDFSDAQSKLITEGPGAFLRQHSVDQQSHDLRGQGVNTERPAILIGPQTRDISGQTTPRQENTEANKNAGIEAINFAHPQLERAKEFLKPGAGLQAALSEVQSMLGLKNNDPRMAALRQQSMSMAASGHAPSEVVDTQKKLAGEGLDASQVLAQTPAQLNGDTPDAQMAVTVKGDNLDGDIIKLFATWETLRINLFEGQSSALRELTQTATGWLTTLNTWITDNPQLVNSLLGLALGITGIVGALSSVSAAIAPVLSGINMLMAGTGVLGPLFTSTGGMIAAAFAAIGLPLLPVIALIAGIGIAIVKLWEPISAFVSGLVAGFSSVIGPITLTFAPFKAALGWITDLFTPIKFTQDQLAGFSNVGKLVGEAIGEIFVTLTNAVSQIGEVFNWARKGVDSVLNIFSSDSDEPAENLSAPAAFAPNISPTGGTLSLYQPAKNSVANNLTDNRATTMNFSFTATPETDYPKIQGFINQAMNERDRNDENALHSQFSNGGFYS</sequence>
<dbReference type="RefSeq" id="WP_112169380.1">
    <property type="nucleotide sequence ID" value="NZ_JYDE01000046.1"/>
</dbReference>
<comment type="caution">
    <text evidence="2">The sequence shown here is derived from an EMBL/GenBank/DDBJ whole genome shotgun (WGS) entry which is preliminary data.</text>
</comment>
<dbReference type="EMBL" id="RAHG01000007">
    <property type="protein sequence ID" value="RJT11957.1"/>
    <property type="molecule type" value="Genomic_DNA"/>
</dbReference>
<dbReference type="Proteomes" id="UP000284119">
    <property type="component" value="Unassembled WGS sequence"/>
</dbReference>
<keyword evidence="1" id="KW-0472">Membrane</keyword>
<proteinExistence type="predicted"/>
<dbReference type="InterPro" id="IPR010090">
    <property type="entry name" value="Phage_tape_meas"/>
</dbReference>
<keyword evidence="1" id="KW-0812">Transmembrane</keyword>
<feature type="transmembrane region" description="Helical" evidence="1">
    <location>
        <begin position="377"/>
        <end position="400"/>
    </location>
</feature>
<protein>
    <submittedName>
        <fullName evidence="2">Phage tail tape measure protein</fullName>
    </submittedName>
</protein>
<evidence type="ECO:0000313" key="3">
    <source>
        <dbReference type="Proteomes" id="UP000284119"/>
    </source>
</evidence>
<gene>
    <name evidence="2" type="ORF">D5396_15955</name>
</gene>
<reference evidence="2 3" key="1">
    <citation type="submission" date="2018-09" db="EMBL/GenBank/DDBJ databases">
        <authorList>
            <person name="Le Fleche-Mateos A."/>
        </authorList>
    </citation>
    <scope>NUCLEOTIDE SEQUENCE [LARGE SCALE GENOMIC DNA]</scope>
    <source>
        <strain evidence="2 3">DSM 30078</strain>
    </source>
</reference>
<keyword evidence="1" id="KW-1133">Transmembrane helix</keyword>
<evidence type="ECO:0000256" key="1">
    <source>
        <dbReference type="SAM" id="Phobius"/>
    </source>
</evidence>
<name>A0ABX9NXS2_9GAMM</name>
<feature type="transmembrane region" description="Helical" evidence="1">
    <location>
        <begin position="316"/>
        <end position="338"/>
    </location>
</feature>